<feature type="compositionally biased region" description="Basic and acidic residues" evidence="2">
    <location>
        <begin position="662"/>
        <end position="673"/>
    </location>
</feature>
<feature type="compositionally biased region" description="Basic and acidic residues" evidence="2">
    <location>
        <begin position="571"/>
        <end position="598"/>
    </location>
</feature>
<organism evidence="3 4">
    <name type="scientific">Perkinsus olseni</name>
    <name type="common">Perkinsus atlanticus</name>
    <dbReference type="NCBI Taxonomy" id="32597"/>
    <lineage>
        <taxon>Eukaryota</taxon>
        <taxon>Sar</taxon>
        <taxon>Alveolata</taxon>
        <taxon>Perkinsozoa</taxon>
        <taxon>Perkinsea</taxon>
        <taxon>Perkinsida</taxon>
        <taxon>Perkinsidae</taxon>
        <taxon>Perkinsus</taxon>
    </lineage>
</organism>
<evidence type="ECO:0000313" key="4">
    <source>
        <dbReference type="Proteomes" id="UP000553632"/>
    </source>
</evidence>
<keyword evidence="4" id="KW-1185">Reference proteome</keyword>
<feature type="coiled-coil region" evidence="1">
    <location>
        <begin position="310"/>
        <end position="340"/>
    </location>
</feature>
<comment type="caution">
    <text evidence="3">The sequence shown here is derived from an EMBL/GenBank/DDBJ whole genome shotgun (WGS) entry which is preliminary data.</text>
</comment>
<sequence>FSEEIAAMQKSQQSRVAALNATREEHARLVGSYSEYKERSCRAQRDKDNEIEALRRHGEVLHGEVSRLNEMCIVSDKDMAGDGESTKAKYLALLQRLTRSEAREITLSRALQTSRTEAATLREMVDSIEPECTARELFLKERIAQLEKFQLRAHHAITVATEKLTRCIPTHEYATVKSELVVVKASHQDLEEDLEKLRSRIQQSETVAEKAGERIRDLLKTFPAEPGSSGDVGNDGRDSACGAAERELAILRKQVESDADIIEELKSQVRYLESCLSTTEASLSTERTSRCRLEATVEVCTTGAMSAINLADVERRVMAAEEISVKAETKSLELEQAREATSSNLVSLIMQLQQRLMTWIWESDKEYRVLALNQEVNRLRTEVLRLRGDNEAKMGSLYDKISQLEAPDRLAQVAEHSSVHDREGESVQVARQSKEIGTLLEKINLLEADNRRLKKSSATLQRPNSGNGGDHSDVEINDLRVGAGKIIDLLQKEIKDYEARVAQLRIDNDDLHERLKTRAGRALDEKKRPQKVLLKDSATSPATSYVVLEQNNKEIVQQLQDDTRTIQQRLDASETERKRLEQSLDRESRNREDRSPAEEQIRMLKRQVSSKSAEITRMRGVLDELKKETIRLAKRREEQARPQRQALQGLFVRSLRCSQPQGKDESSHDFTPS</sequence>
<reference evidence="3 4" key="1">
    <citation type="submission" date="2020-04" db="EMBL/GenBank/DDBJ databases">
        <title>Perkinsus olseni comparative genomics.</title>
        <authorList>
            <person name="Bogema D.R."/>
        </authorList>
    </citation>
    <scope>NUCLEOTIDE SEQUENCE [LARGE SCALE GENOMIC DNA]</scope>
    <source>
        <strain evidence="3 4">ATCC PRA-207</strain>
    </source>
</reference>
<feature type="coiled-coil region" evidence="1">
    <location>
        <begin position="180"/>
        <end position="214"/>
    </location>
</feature>
<evidence type="ECO:0000313" key="3">
    <source>
        <dbReference type="EMBL" id="KAF4723547.1"/>
    </source>
</evidence>
<evidence type="ECO:0000256" key="2">
    <source>
        <dbReference type="SAM" id="MobiDB-lite"/>
    </source>
</evidence>
<feature type="region of interest" description="Disordered" evidence="2">
    <location>
        <begin position="635"/>
        <end position="673"/>
    </location>
</feature>
<protein>
    <submittedName>
        <fullName evidence="3">Uncharacterized protein</fullName>
    </submittedName>
</protein>
<dbReference type="AlphaFoldDB" id="A0A7J6RSC5"/>
<feature type="non-terminal residue" evidence="3">
    <location>
        <position position="1"/>
    </location>
</feature>
<feature type="compositionally biased region" description="Polar residues" evidence="2">
    <location>
        <begin position="456"/>
        <end position="465"/>
    </location>
</feature>
<dbReference type="EMBL" id="JABANO010023438">
    <property type="protein sequence ID" value="KAF4723547.1"/>
    <property type="molecule type" value="Genomic_DNA"/>
</dbReference>
<feature type="region of interest" description="Disordered" evidence="2">
    <location>
        <begin position="456"/>
        <end position="475"/>
    </location>
</feature>
<evidence type="ECO:0000256" key="1">
    <source>
        <dbReference type="SAM" id="Coils"/>
    </source>
</evidence>
<keyword evidence="1" id="KW-0175">Coiled coil</keyword>
<dbReference type="Proteomes" id="UP000553632">
    <property type="component" value="Unassembled WGS sequence"/>
</dbReference>
<accession>A0A7J6RSC5</accession>
<gene>
    <name evidence="3" type="ORF">FOZ63_010673</name>
</gene>
<feature type="region of interest" description="Disordered" evidence="2">
    <location>
        <begin position="568"/>
        <end position="598"/>
    </location>
</feature>
<name>A0A7J6RSC5_PEROL</name>
<proteinExistence type="predicted"/>
<feature type="coiled-coil region" evidence="1">
    <location>
        <begin position="487"/>
        <end position="514"/>
    </location>
</feature>